<dbReference type="PANTHER" id="PTHR23507">
    <property type="entry name" value="ZGC:174356"/>
    <property type="match status" value="1"/>
</dbReference>
<dbReference type="Gene3D" id="1.20.1250.20">
    <property type="entry name" value="MFS general substrate transporter like domains"/>
    <property type="match status" value="1"/>
</dbReference>
<feature type="transmembrane region" description="Helical" evidence="6">
    <location>
        <begin position="141"/>
        <end position="159"/>
    </location>
</feature>
<evidence type="ECO:0000256" key="5">
    <source>
        <dbReference type="SAM" id="MobiDB-lite"/>
    </source>
</evidence>
<dbReference type="WBParaSite" id="MBELARI_LOCUS20725.1">
    <property type="protein sequence ID" value="MBELARI_LOCUS20725.1"/>
    <property type="gene ID" value="MBELARI_LOCUS20725"/>
</dbReference>
<keyword evidence="3 6" id="KW-1133">Transmembrane helix</keyword>
<feature type="transmembrane region" description="Helical" evidence="6">
    <location>
        <begin position="522"/>
        <end position="545"/>
    </location>
</feature>
<dbReference type="InterPro" id="IPR036259">
    <property type="entry name" value="MFS_trans_sf"/>
</dbReference>
<feature type="transmembrane region" description="Helical" evidence="6">
    <location>
        <begin position="493"/>
        <end position="516"/>
    </location>
</feature>
<keyword evidence="4 6" id="KW-0472">Membrane</keyword>
<evidence type="ECO:0000313" key="7">
    <source>
        <dbReference type="Proteomes" id="UP000887575"/>
    </source>
</evidence>
<dbReference type="AlphaFoldDB" id="A0AAF3F2G0"/>
<feature type="transmembrane region" description="Helical" evidence="6">
    <location>
        <begin position="198"/>
        <end position="225"/>
    </location>
</feature>
<evidence type="ECO:0000256" key="1">
    <source>
        <dbReference type="ARBA" id="ARBA00004141"/>
    </source>
</evidence>
<proteinExistence type="predicted"/>
<feature type="region of interest" description="Disordered" evidence="5">
    <location>
        <begin position="582"/>
        <end position="611"/>
    </location>
</feature>
<keyword evidence="7" id="KW-1185">Reference proteome</keyword>
<feature type="transmembrane region" description="Helical" evidence="6">
    <location>
        <begin position="279"/>
        <end position="302"/>
    </location>
</feature>
<feature type="transmembrane region" description="Helical" evidence="6">
    <location>
        <begin position="402"/>
        <end position="423"/>
    </location>
</feature>
<dbReference type="Proteomes" id="UP000887575">
    <property type="component" value="Unassembled WGS sequence"/>
</dbReference>
<feature type="transmembrane region" description="Helical" evidence="6">
    <location>
        <begin position="365"/>
        <end position="390"/>
    </location>
</feature>
<dbReference type="SUPFAM" id="SSF103473">
    <property type="entry name" value="MFS general substrate transporter"/>
    <property type="match status" value="1"/>
</dbReference>
<dbReference type="InterPro" id="IPR011701">
    <property type="entry name" value="MFS"/>
</dbReference>
<feature type="transmembrane region" description="Helical" evidence="6">
    <location>
        <begin position="460"/>
        <end position="481"/>
    </location>
</feature>
<evidence type="ECO:0000256" key="4">
    <source>
        <dbReference type="ARBA" id="ARBA00023136"/>
    </source>
</evidence>
<organism evidence="7 8">
    <name type="scientific">Mesorhabditis belari</name>
    <dbReference type="NCBI Taxonomy" id="2138241"/>
    <lineage>
        <taxon>Eukaryota</taxon>
        <taxon>Metazoa</taxon>
        <taxon>Ecdysozoa</taxon>
        <taxon>Nematoda</taxon>
        <taxon>Chromadorea</taxon>
        <taxon>Rhabditida</taxon>
        <taxon>Rhabditina</taxon>
        <taxon>Rhabditomorpha</taxon>
        <taxon>Rhabditoidea</taxon>
        <taxon>Rhabditidae</taxon>
        <taxon>Mesorhabditinae</taxon>
        <taxon>Mesorhabditis</taxon>
    </lineage>
</organism>
<feature type="transmembrane region" description="Helical" evidence="6">
    <location>
        <begin position="435"/>
        <end position="454"/>
    </location>
</feature>
<evidence type="ECO:0000313" key="8">
    <source>
        <dbReference type="WBParaSite" id="MBELARI_LOCUS20725.1"/>
    </source>
</evidence>
<protein>
    <submittedName>
        <fullName evidence="8">Major facilitator superfamily (MFS) profile domain-containing protein</fullName>
    </submittedName>
</protein>
<evidence type="ECO:0000256" key="3">
    <source>
        <dbReference type="ARBA" id="ARBA00022989"/>
    </source>
</evidence>
<dbReference type="GO" id="GO:0022857">
    <property type="term" value="F:transmembrane transporter activity"/>
    <property type="evidence" value="ECO:0007669"/>
    <property type="project" value="InterPro"/>
</dbReference>
<sequence length="611" mass="68246">MSHFPSHQSQIPHQNRAESVTFESEISMSVVTNDTMLRQDRRRSFLERLRGNDEDALLNETRKKYCCGVINVEPVLLLITISTGLFATSQQLFTYWARCVELAGEMYPDETNVSSRCALIAADNDTRLQDLVEKDISNARIWLQVAGSLPTILIAPLVGTWSDRSGRKLPLIFSMAGFIFYSIFYLIATLMYERTNIYYWFYASEIVMGFCGGASSLFATMLAIVTDDCRHQLNPGSTMVPLRIGVASAIQSFGGLIGTFVVSLLAVPAIKSIEQHAQSYTHCAFIQCIFMVAALIYTILYVKETHHPQNEPYTTAARFGGYVVRSESETSSEAANRNGGCGKAKGLIDSLIEVMCEPRPGWTRFCLNLSIFFIFVEFLALDAGLLFLLVKRHPFYWTDTQFSIYNVVKGFFFSFGMILGPLLLVKANILGKDSLLIITGSVFSAISFLMLSVATTSNEIYATAFMALFVGVIAPGFRSFLPRMVPKEQTARLLTLIGIVLAFCPIVSALIFNNIFNATIDWWPGFAFLVAGAVQSIAAIGQGVIHHLMKPQWKLDRELREHRRRLGLEENFDEQQQEIVHVQQPGSEERSVSNTAVGSDFQDEDTNHLVT</sequence>
<dbReference type="GO" id="GO:0016020">
    <property type="term" value="C:membrane"/>
    <property type="evidence" value="ECO:0007669"/>
    <property type="project" value="UniProtKB-SubCell"/>
</dbReference>
<dbReference type="Pfam" id="PF07690">
    <property type="entry name" value="MFS_1"/>
    <property type="match status" value="1"/>
</dbReference>
<evidence type="ECO:0000256" key="6">
    <source>
        <dbReference type="SAM" id="Phobius"/>
    </source>
</evidence>
<accession>A0AAF3F2G0</accession>
<dbReference type="PANTHER" id="PTHR23507:SF6">
    <property type="entry name" value="PROTON-COUPLED FOLATE TRANSPORTER"/>
    <property type="match status" value="1"/>
</dbReference>
<comment type="subcellular location">
    <subcellularLocation>
        <location evidence="1">Membrane</location>
        <topology evidence="1">Multi-pass membrane protein</topology>
    </subcellularLocation>
</comment>
<name>A0AAF3F2G0_9BILA</name>
<feature type="transmembrane region" description="Helical" evidence="6">
    <location>
        <begin position="246"/>
        <end position="267"/>
    </location>
</feature>
<feature type="transmembrane region" description="Helical" evidence="6">
    <location>
        <begin position="171"/>
        <end position="192"/>
    </location>
</feature>
<evidence type="ECO:0000256" key="2">
    <source>
        <dbReference type="ARBA" id="ARBA00022692"/>
    </source>
</evidence>
<feature type="region of interest" description="Disordered" evidence="5">
    <location>
        <begin position="1"/>
        <end position="20"/>
    </location>
</feature>
<keyword evidence="2 6" id="KW-0812">Transmembrane</keyword>
<reference evidence="8" key="1">
    <citation type="submission" date="2024-02" db="UniProtKB">
        <authorList>
            <consortium name="WormBaseParasite"/>
        </authorList>
    </citation>
    <scope>IDENTIFICATION</scope>
</reference>